<dbReference type="PANTHER" id="PTHR12363:SF44">
    <property type="entry name" value="ARM REPEAT SUPERFAMILY PROTEIN"/>
    <property type="match status" value="1"/>
</dbReference>
<dbReference type="GO" id="GO:0006606">
    <property type="term" value="P:protein import into nucleus"/>
    <property type="evidence" value="ECO:0007669"/>
    <property type="project" value="TreeGrafter"/>
</dbReference>
<dbReference type="AlphaFoldDB" id="A0A8S9GPJ0"/>
<protein>
    <submittedName>
        <fullName evidence="1">Uncharacterized protein</fullName>
    </submittedName>
</protein>
<dbReference type="PANTHER" id="PTHR12363">
    <property type="entry name" value="TRANSPORTIN 3 AND IMPORTIN 13"/>
    <property type="match status" value="1"/>
</dbReference>
<dbReference type="InterPro" id="IPR011989">
    <property type="entry name" value="ARM-like"/>
</dbReference>
<name>A0A8S9GPJ0_BRACR</name>
<comment type="caution">
    <text evidence="1">The sequence shown here is derived from an EMBL/GenBank/DDBJ whole genome shotgun (WGS) entry which is preliminary data.</text>
</comment>
<sequence>MRRRALICISTPCMPLVYRSPREIRHDRQRGLGVRRNAKVISAITVILGSVANKELQNKLLTQLLSSSYGVLSKLVDDDVEYSSKQSPAAYTRMLSSVTRGLYRIGTVFSHLATSLSSVPVADGPILSLLTAFWPILEKLFRSEHMESGSLAAAACRALSVAVQSSGFRLSYLVILLRDIYPLMP</sequence>
<dbReference type="Gene3D" id="1.25.10.10">
    <property type="entry name" value="Leucine-rich Repeat Variant"/>
    <property type="match status" value="1"/>
</dbReference>
<reference evidence="1" key="1">
    <citation type="submission" date="2019-12" db="EMBL/GenBank/DDBJ databases">
        <title>Genome sequencing and annotation of Brassica cretica.</title>
        <authorList>
            <person name="Studholme D.J."/>
            <person name="Sarris P.F."/>
        </authorList>
    </citation>
    <scope>NUCLEOTIDE SEQUENCE</scope>
    <source>
        <strain evidence="1">PFS-102/07</strain>
        <tissue evidence="1">Leaf</tissue>
    </source>
</reference>
<dbReference type="EMBL" id="QGKY02001925">
    <property type="protein sequence ID" value="KAF2548381.1"/>
    <property type="molecule type" value="Genomic_DNA"/>
</dbReference>
<proteinExistence type="predicted"/>
<evidence type="ECO:0000313" key="1">
    <source>
        <dbReference type="EMBL" id="KAF2548381.1"/>
    </source>
</evidence>
<dbReference type="GO" id="GO:0005737">
    <property type="term" value="C:cytoplasm"/>
    <property type="evidence" value="ECO:0007669"/>
    <property type="project" value="TreeGrafter"/>
</dbReference>
<accession>A0A8S9GPJ0</accession>
<organism evidence="1">
    <name type="scientific">Brassica cretica</name>
    <name type="common">Mustard</name>
    <dbReference type="NCBI Taxonomy" id="69181"/>
    <lineage>
        <taxon>Eukaryota</taxon>
        <taxon>Viridiplantae</taxon>
        <taxon>Streptophyta</taxon>
        <taxon>Embryophyta</taxon>
        <taxon>Tracheophyta</taxon>
        <taxon>Spermatophyta</taxon>
        <taxon>Magnoliopsida</taxon>
        <taxon>eudicotyledons</taxon>
        <taxon>Gunneridae</taxon>
        <taxon>Pentapetalae</taxon>
        <taxon>rosids</taxon>
        <taxon>malvids</taxon>
        <taxon>Brassicales</taxon>
        <taxon>Brassicaceae</taxon>
        <taxon>Brassiceae</taxon>
        <taxon>Brassica</taxon>
    </lineage>
</organism>
<gene>
    <name evidence="1" type="ORF">F2Q70_00019953</name>
</gene>
<dbReference type="InterPro" id="IPR051345">
    <property type="entry name" value="Importin_beta-like_NTR"/>
</dbReference>